<name>A0ABV9SA46_9PSEU</name>
<dbReference type="InterPro" id="IPR036412">
    <property type="entry name" value="HAD-like_sf"/>
</dbReference>
<dbReference type="Pfam" id="PF08282">
    <property type="entry name" value="Hydrolase_3"/>
    <property type="match status" value="2"/>
</dbReference>
<dbReference type="Gene3D" id="3.30.1240.10">
    <property type="match status" value="1"/>
</dbReference>
<comment type="caution">
    <text evidence="1">The sequence shown here is derived from an EMBL/GenBank/DDBJ whole genome shotgun (WGS) entry which is preliminary data.</text>
</comment>
<dbReference type="Proteomes" id="UP001595859">
    <property type="component" value="Unassembled WGS sequence"/>
</dbReference>
<accession>A0ABV9SA46</accession>
<reference evidence="2" key="1">
    <citation type="journal article" date="2019" name="Int. J. Syst. Evol. Microbiol.">
        <title>The Global Catalogue of Microorganisms (GCM) 10K type strain sequencing project: providing services to taxonomists for standard genome sequencing and annotation.</title>
        <authorList>
            <consortium name="The Broad Institute Genomics Platform"/>
            <consortium name="The Broad Institute Genome Sequencing Center for Infectious Disease"/>
            <person name="Wu L."/>
            <person name="Ma J."/>
        </authorList>
    </citation>
    <scope>NUCLEOTIDE SEQUENCE [LARGE SCALE GENOMIC DNA]</scope>
    <source>
        <strain evidence="2">ZS-22-S1</strain>
    </source>
</reference>
<protein>
    <submittedName>
        <fullName evidence="1">HAD hydrolase family protein</fullName>
    </submittedName>
</protein>
<keyword evidence="2" id="KW-1185">Reference proteome</keyword>
<keyword evidence="1" id="KW-0378">Hydrolase</keyword>
<dbReference type="GO" id="GO:0016787">
    <property type="term" value="F:hydrolase activity"/>
    <property type="evidence" value="ECO:0007669"/>
    <property type="project" value="UniProtKB-KW"/>
</dbReference>
<dbReference type="EMBL" id="JBHSIS010000017">
    <property type="protein sequence ID" value="MFC4857357.1"/>
    <property type="molecule type" value="Genomic_DNA"/>
</dbReference>
<dbReference type="PANTHER" id="PTHR10000">
    <property type="entry name" value="PHOSPHOSERINE PHOSPHATASE"/>
    <property type="match status" value="1"/>
</dbReference>
<evidence type="ECO:0000313" key="1">
    <source>
        <dbReference type="EMBL" id="MFC4857357.1"/>
    </source>
</evidence>
<dbReference type="PANTHER" id="PTHR10000:SF8">
    <property type="entry name" value="HAD SUPERFAMILY HYDROLASE-LIKE, TYPE 3"/>
    <property type="match status" value="1"/>
</dbReference>
<dbReference type="SUPFAM" id="SSF56784">
    <property type="entry name" value="HAD-like"/>
    <property type="match status" value="1"/>
</dbReference>
<dbReference type="InterPro" id="IPR023214">
    <property type="entry name" value="HAD_sf"/>
</dbReference>
<proteinExistence type="predicted"/>
<dbReference type="Gene3D" id="3.40.50.1000">
    <property type="entry name" value="HAD superfamily/HAD-like"/>
    <property type="match status" value="1"/>
</dbReference>
<sequence>MTDFRMIAVDLDGTLLRSDRSISARTRRTVAAARDAGMHVVFVTVRHPDAIAKYVDALSLTGEAICCGGSAVCEVPSGKLLWHRSIPARDAATVAGRLMDAYPGLRFGWVPETGALGYDTRYTAPLLIGPAYRGDPREIDRPVLKLWAIGQELEGELPAGVPDLIAGRAEVNHHDKGVVDLVVPGVSKVGTLAKLCADKGISADAVIAFGDTFADLGMIEWAGHGVFMANARPELHEHADEIAPSCDADGVAVVLERVLGMKELV</sequence>
<gene>
    <name evidence="1" type="ORF">ACFPCV_27990</name>
</gene>
<dbReference type="RefSeq" id="WP_378059339.1">
    <property type="nucleotide sequence ID" value="NZ_JBHSIS010000017.1"/>
</dbReference>
<organism evidence="1 2">
    <name type="scientific">Actinophytocola glycyrrhizae</name>
    <dbReference type="NCBI Taxonomy" id="2044873"/>
    <lineage>
        <taxon>Bacteria</taxon>
        <taxon>Bacillati</taxon>
        <taxon>Actinomycetota</taxon>
        <taxon>Actinomycetes</taxon>
        <taxon>Pseudonocardiales</taxon>
        <taxon>Pseudonocardiaceae</taxon>
    </lineage>
</organism>
<evidence type="ECO:0000313" key="2">
    <source>
        <dbReference type="Proteomes" id="UP001595859"/>
    </source>
</evidence>